<proteinExistence type="predicted"/>
<comment type="caution">
    <text evidence="3">The sequence shown here is derived from an EMBL/GenBank/DDBJ whole genome shotgun (WGS) entry which is preliminary data.</text>
</comment>
<dbReference type="STRING" id="1618572.UT17_C0002G0213"/>
<evidence type="ECO:0000256" key="1">
    <source>
        <dbReference type="ARBA" id="ARBA00022801"/>
    </source>
</evidence>
<dbReference type="PROSITE" id="PS51747">
    <property type="entry name" value="CYT_DCMP_DEAMINASES_2"/>
    <property type="match status" value="1"/>
</dbReference>
<gene>
    <name evidence="3" type="ORF">UT17_C0002G0213</name>
</gene>
<dbReference type="PANTHER" id="PTHR11086">
    <property type="entry name" value="DEOXYCYTIDYLATE DEAMINASE-RELATED"/>
    <property type="match status" value="1"/>
</dbReference>
<dbReference type="GO" id="GO:0005737">
    <property type="term" value="C:cytoplasm"/>
    <property type="evidence" value="ECO:0007669"/>
    <property type="project" value="TreeGrafter"/>
</dbReference>
<reference evidence="3 4" key="1">
    <citation type="journal article" date="2015" name="Nature">
        <title>rRNA introns, odd ribosomes, and small enigmatic genomes across a large radiation of phyla.</title>
        <authorList>
            <person name="Brown C.T."/>
            <person name="Hug L.A."/>
            <person name="Thomas B.C."/>
            <person name="Sharon I."/>
            <person name="Castelle C.J."/>
            <person name="Singh A."/>
            <person name="Wilkins M.J."/>
            <person name="Williams K.H."/>
            <person name="Banfield J.F."/>
        </authorList>
    </citation>
    <scope>NUCLEOTIDE SEQUENCE [LARGE SCALE GENOMIC DNA]</scope>
</reference>
<feature type="domain" description="CMP/dCMP-type deaminase" evidence="2">
    <location>
        <begin position="2"/>
        <end position="135"/>
    </location>
</feature>
<dbReference type="InterPro" id="IPR015517">
    <property type="entry name" value="dCMP_deaminase-rel"/>
</dbReference>
<dbReference type="InterPro" id="IPR016193">
    <property type="entry name" value="Cytidine_deaminase-like"/>
</dbReference>
<dbReference type="Proteomes" id="UP000034774">
    <property type="component" value="Unassembled WGS sequence"/>
</dbReference>
<evidence type="ECO:0000259" key="2">
    <source>
        <dbReference type="PROSITE" id="PS51747"/>
    </source>
</evidence>
<evidence type="ECO:0000313" key="4">
    <source>
        <dbReference type="Proteomes" id="UP000034774"/>
    </source>
</evidence>
<sequence length="164" mass="18274">MERTSEYLKEAYKFAAANSTDLSTQIGVILVNNSGTPVAWGANHFPRGVIETPERLQRPTKYLYVAHAELESILDAARNGIRTEGLSMYGTWVACNECAKSIIDSGIIKVVGHKKTMDTAPERWLEPIRIAAEMFNEAGVIFENWEGDIGGGIEIRFNEQPFRP</sequence>
<accession>A0A0G0LWZ9</accession>
<dbReference type="InterPro" id="IPR002125">
    <property type="entry name" value="CMP_dCMP_dom"/>
</dbReference>
<dbReference type="AlphaFoldDB" id="A0A0G0LWZ9"/>
<keyword evidence="1" id="KW-0378">Hydrolase</keyword>
<dbReference type="PANTHER" id="PTHR11086:SF18">
    <property type="entry name" value="DEOXYCYTIDYLATE DEAMINASE"/>
    <property type="match status" value="1"/>
</dbReference>
<organism evidence="3 4">
    <name type="scientific">Candidatus Woesebacteria bacterium GW2011_GWB1_39_10</name>
    <dbReference type="NCBI Taxonomy" id="1618572"/>
    <lineage>
        <taxon>Bacteria</taxon>
        <taxon>Candidatus Woeseibacteriota</taxon>
    </lineage>
</organism>
<name>A0A0G0LWZ9_9BACT</name>
<dbReference type="SUPFAM" id="SSF53927">
    <property type="entry name" value="Cytidine deaminase-like"/>
    <property type="match status" value="1"/>
</dbReference>
<dbReference type="EMBL" id="LBVU01000002">
    <property type="protein sequence ID" value="KKQ92550.1"/>
    <property type="molecule type" value="Genomic_DNA"/>
</dbReference>
<dbReference type="Gene3D" id="3.40.140.10">
    <property type="entry name" value="Cytidine Deaminase, domain 2"/>
    <property type="match status" value="1"/>
</dbReference>
<dbReference type="Pfam" id="PF00383">
    <property type="entry name" value="dCMP_cyt_deam_1"/>
    <property type="match status" value="1"/>
</dbReference>
<evidence type="ECO:0000313" key="3">
    <source>
        <dbReference type="EMBL" id="KKQ92550.1"/>
    </source>
</evidence>
<protein>
    <recommendedName>
        <fullName evidence="2">CMP/dCMP-type deaminase domain-containing protein</fullName>
    </recommendedName>
</protein>
<dbReference type="GO" id="GO:0004132">
    <property type="term" value="F:dCMP deaminase activity"/>
    <property type="evidence" value="ECO:0007669"/>
    <property type="project" value="TreeGrafter"/>
</dbReference>